<dbReference type="Proteomes" id="UP000647017">
    <property type="component" value="Unassembled WGS sequence"/>
</dbReference>
<sequence length="339" mass="36052">MGSVRLAWVCTAFGGVRTSSPALPAGAKVSIVSTTGALALAQVMAHCGGSPAAATSFIARAVAADPRDPEPYSALEHLRRELPAEVTAVVAAANTIGPMLARAYLSFVDGDMDEAAMSLGAVTGYQPDVPWASAPWFGDERFLSAVTPAAVAEATMRINDYDRDLDTDTVRECLAPWFQAIEAVCDRHADPDAMARMAILLRVCGRTDASFALCDQADAVRRVPFTEVVRAGTWRHIGNRAETAAAFRRALALDPANWSLHLDLADLAAENGDFAEAAVLATRGEELEPDDVTMRAAAAAYRARSTGSVADLNTLTDLTPQVPEPYRQTLIEYAYAHGT</sequence>
<dbReference type="EMBL" id="BOOZ01000080">
    <property type="protein sequence ID" value="GIJ13115.1"/>
    <property type="molecule type" value="Genomic_DNA"/>
</dbReference>
<name>A0ABQ4I5D8_9ACTN</name>
<comment type="caution">
    <text evidence="1">The sequence shown here is derived from an EMBL/GenBank/DDBJ whole genome shotgun (WGS) entry which is preliminary data.</text>
</comment>
<proteinExistence type="predicted"/>
<dbReference type="Pfam" id="PF14559">
    <property type="entry name" value="TPR_19"/>
    <property type="match status" value="1"/>
</dbReference>
<evidence type="ECO:0008006" key="3">
    <source>
        <dbReference type="Google" id="ProtNLM"/>
    </source>
</evidence>
<evidence type="ECO:0000313" key="1">
    <source>
        <dbReference type="EMBL" id="GIJ13115.1"/>
    </source>
</evidence>
<protein>
    <recommendedName>
        <fullName evidence="3">Tetratricopeptide repeat protein</fullName>
    </recommendedName>
</protein>
<evidence type="ECO:0000313" key="2">
    <source>
        <dbReference type="Proteomes" id="UP000647017"/>
    </source>
</evidence>
<reference evidence="1 2" key="1">
    <citation type="submission" date="2021-01" db="EMBL/GenBank/DDBJ databases">
        <title>Whole genome shotgun sequence of Verrucosispora andamanensis NBRC 109075.</title>
        <authorList>
            <person name="Komaki H."/>
            <person name="Tamura T."/>
        </authorList>
    </citation>
    <scope>NUCLEOTIDE SEQUENCE [LARGE SCALE GENOMIC DNA]</scope>
    <source>
        <strain evidence="1 2">NBRC 109075</strain>
    </source>
</reference>
<accession>A0ABQ4I5D8</accession>
<gene>
    <name evidence="1" type="ORF">Van01_63290</name>
</gene>
<dbReference type="Gene3D" id="1.25.40.10">
    <property type="entry name" value="Tetratricopeptide repeat domain"/>
    <property type="match status" value="1"/>
</dbReference>
<dbReference type="SUPFAM" id="SSF48452">
    <property type="entry name" value="TPR-like"/>
    <property type="match status" value="1"/>
</dbReference>
<dbReference type="InterPro" id="IPR011990">
    <property type="entry name" value="TPR-like_helical_dom_sf"/>
</dbReference>
<organism evidence="1 2">
    <name type="scientific">Micromonospora andamanensis</name>
    <dbReference type="NCBI Taxonomy" id="1287068"/>
    <lineage>
        <taxon>Bacteria</taxon>
        <taxon>Bacillati</taxon>
        <taxon>Actinomycetota</taxon>
        <taxon>Actinomycetes</taxon>
        <taxon>Micromonosporales</taxon>
        <taxon>Micromonosporaceae</taxon>
        <taxon>Micromonospora</taxon>
    </lineage>
</organism>
<keyword evidence="2" id="KW-1185">Reference proteome</keyword>